<comment type="caution">
    <text evidence="1">The sequence shown here is derived from an EMBL/GenBank/DDBJ whole genome shotgun (WGS) entry which is preliminary data.</text>
</comment>
<gene>
    <name evidence="1" type="ORF">LLW09_20675</name>
</gene>
<dbReference type="EMBL" id="JAJGWQ010000016">
    <property type="protein sequence ID" value="MEB3784946.1"/>
    <property type="molecule type" value="Genomic_DNA"/>
</dbReference>
<keyword evidence="2" id="KW-1185">Reference proteome</keyword>
<name>A0ABU6BZ05_9PSED</name>
<organism evidence="1 2">
    <name type="scientific">Pseudomonas paracarnis</name>
    <dbReference type="NCBI Taxonomy" id="2750625"/>
    <lineage>
        <taxon>Bacteria</taxon>
        <taxon>Pseudomonadati</taxon>
        <taxon>Pseudomonadota</taxon>
        <taxon>Gammaproteobacteria</taxon>
        <taxon>Pseudomonadales</taxon>
        <taxon>Pseudomonadaceae</taxon>
        <taxon>Pseudomonas</taxon>
    </lineage>
</organism>
<evidence type="ECO:0000313" key="1">
    <source>
        <dbReference type="EMBL" id="MEB3784946.1"/>
    </source>
</evidence>
<sequence length="66" mass="7363">MRYKVIYECVTDGAKQRSEFEFDSDTVPAHDDPSVLKLASKDSMKFFKSGAAGLTIIAVSPKQPYF</sequence>
<protein>
    <submittedName>
        <fullName evidence="1">Uncharacterized protein</fullName>
    </submittedName>
</protein>
<proteinExistence type="predicted"/>
<dbReference type="RefSeq" id="WP_220381571.1">
    <property type="nucleotide sequence ID" value="NZ_JAEFBF010000004.1"/>
</dbReference>
<reference evidence="1 2" key="1">
    <citation type="journal article" date="2023" name="Int J Dairy Technol">
        <title>Genome based analysis of Pseudomonas paracarnis RQ057, a strain responsible for blue discoloration spoilage in processed cheese.</title>
        <authorList>
            <person name="Rodrigues Rd.S."/>
            <person name="Machado S.G."/>
            <person name="de Carvalho A.F."/>
            <person name="Nero L.A."/>
        </authorList>
    </citation>
    <scope>NUCLEOTIDE SEQUENCE [LARGE SCALE GENOMIC DNA]</scope>
    <source>
        <strain evidence="1 2">RQ057</strain>
    </source>
</reference>
<accession>A0ABU6BZ05</accession>
<dbReference type="Proteomes" id="UP001336015">
    <property type="component" value="Unassembled WGS sequence"/>
</dbReference>
<evidence type="ECO:0000313" key="2">
    <source>
        <dbReference type="Proteomes" id="UP001336015"/>
    </source>
</evidence>